<reference evidence="2" key="1">
    <citation type="submission" date="2017-05" db="EMBL/GenBank/DDBJ databases">
        <authorList>
            <person name="Macchi M."/>
            <person name="Festa S."/>
            <person name="Coppotelli B.M."/>
            <person name="Morelli I.S."/>
        </authorList>
    </citation>
    <scope>NUCLEOTIDE SEQUENCE [LARGE SCALE GENOMIC DNA]</scope>
    <source>
        <strain evidence="2">I</strain>
    </source>
</reference>
<accession>A0A211ZQ94</accession>
<dbReference type="RefSeq" id="WP_088150908.1">
    <property type="nucleotide sequence ID" value="NZ_NHON01000014.1"/>
</dbReference>
<gene>
    <name evidence="1" type="ORF">BWR60_10210</name>
</gene>
<dbReference type="EMBL" id="NHON01000014">
    <property type="protein sequence ID" value="OWJ67356.1"/>
    <property type="molecule type" value="Genomic_DNA"/>
</dbReference>
<sequence length="292" mass="31341">MIDTTALLRRSGAARVLRRATLPLVLLAVLAGCNSATPPGARGPATASEIAGSRLVPQASPEIQRIEALGRTIYVLDNAAARATDLAFAQGANLRAADMRGWVTDTSGPGILVRFIRQRGDRFEAAYDVTVDRDGRAVAMTRPANSALTPEQAIQFAARNLAISGFAPLCAPPLTYNTVVFRDPGSRNWLVYLLAATTDPQVRMYGGHHRTLVSADGKRILSSANLTKTCLAPRFELPPGSVPVADVVTELLSPTPTETHVFVTLLYGLPLTVGTMDRRIWSVEQGRISLMK</sequence>
<keyword evidence="2" id="KW-1185">Reference proteome</keyword>
<dbReference type="AlphaFoldDB" id="A0A211ZQ94"/>
<dbReference type="OrthoDB" id="7204730at2"/>
<comment type="caution">
    <text evidence="1">The sequence shown here is derived from an EMBL/GenBank/DDBJ whole genome shotgun (WGS) entry which is preliminary data.</text>
</comment>
<protein>
    <submittedName>
        <fullName evidence="1">Uncharacterized protein</fullName>
    </submittedName>
</protein>
<evidence type="ECO:0000313" key="1">
    <source>
        <dbReference type="EMBL" id="OWJ67356.1"/>
    </source>
</evidence>
<dbReference type="Proteomes" id="UP000196655">
    <property type="component" value="Unassembled WGS sequence"/>
</dbReference>
<evidence type="ECO:0000313" key="2">
    <source>
        <dbReference type="Proteomes" id="UP000196655"/>
    </source>
</evidence>
<name>A0A211ZQ94_9PROT</name>
<proteinExistence type="predicted"/>
<organism evidence="1 2">
    <name type="scientific">Inquilinus limosus</name>
    <dbReference type="NCBI Taxonomy" id="171674"/>
    <lineage>
        <taxon>Bacteria</taxon>
        <taxon>Pseudomonadati</taxon>
        <taxon>Pseudomonadota</taxon>
        <taxon>Alphaproteobacteria</taxon>
        <taxon>Rhodospirillales</taxon>
        <taxon>Rhodospirillaceae</taxon>
        <taxon>Inquilinus</taxon>
    </lineage>
</organism>